<sequence>MVCSKTSLNWEKWSRQTTRNLRGFDILYLFKGLEEEVFQKATNFEKSPQKQPMDESNAMAVVRTGLNEEDKELSNNTETPKSCCTLLKCRHNKSNAHRSKYIFADLDKYMGKQWKVGDRASSRWYSLRTRISNYQGMSDLSKDSTTDNSLATFVIKR</sequence>
<proteinExistence type="predicted"/>
<keyword evidence="2" id="KW-1185">Reference proteome</keyword>
<dbReference type="EMBL" id="JAWDJO010000023">
    <property type="protein sequence ID" value="KAL1899334.1"/>
    <property type="molecule type" value="Genomic_DNA"/>
</dbReference>
<evidence type="ECO:0000313" key="1">
    <source>
        <dbReference type="EMBL" id="KAL1899334.1"/>
    </source>
</evidence>
<reference evidence="1 2" key="1">
    <citation type="journal article" date="2024" name="IMA Fungus">
        <title>IMA Genome - F19 : A genome assembly and annotation guide to empower mycologists, including annotated draft genome sequences of Ceratocystis pirilliformis, Diaporthe australafricana, Fusarium ophioides, Paecilomyces lecythidis, and Sporothrix stenoceras.</title>
        <authorList>
            <person name="Aylward J."/>
            <person name="Wilson A.M."/>
            <person name="Visagie C.M."/>
            <person name="Spraker J."/>
            <person name="Barnes I."/>
            <person name="Buitendag C."/>
            <person name="Ceriani C."/>
            <person name="Del Mar Angel L."/>
            <person name="du Plessis D."/>
            <person name="Fuchs T."/>
            <person name="Gasser K."/>
            <person name="Kramer D."/>
            <person name="Li W."/>
            <person name="Munsamy K."/>
            <person name="Piso A."/>
            <person name="Price J.L."/>
            <person name="Sonnekus B."/>
            <person name="Thomas C."/>
            <person name="van der Nest A."/>
            <person name="van Dijk A."/>
            <person name="van Heerden A."/>
            <person name="van Vuuren N."/>
            <person name="Yilmaz N."/>
            <person name="Duong T.A."/>
            <person name="van der Merwe N.A."/>
            <person name="Wingfield M.J."/>
            <person name="Wingfield B.D."/>
        </authorList>
    </citation>
    <scope>NUCLEOTIDE SEQUENCE [LARGE SCALE GENOMIC DNA]</scope>
    <source>
        <strain evidence="1 2">CMW 12675</strain>
    </source>
</reference>
<protein>
    <submittedName>
        <fullName evidence="1">Uncharacterized protein</fullName>
    </submittedName>
</protein>
<gene>
    <name evidence="1" type="ORF">Cpir12675_001450</name>
</gene>
<evidence type="ECO:0000313" key="2">
    <source>
        <dbReference type="Proteomes" id="UP001583280"/>
    </source>
</evidence>
<organism evidence="1 2">
    <name type="scientific">Ceratocystis pirilliformis</name>
    <dbReference type="NCBI Taxonomy" id="259994"/>
    <lineage>
        <taxon>Eukaryota</taxon>
        <taxon>Fungi</taxon>
        <taxon>Dikarya</taxon>
        <taxon>Ascomycota</taxon>
        <taxon>Pezizomycotina</taxon>
        <taxon>Sordariomycetes</taxon>
        <taxon>Hypocreomycetidae</taxon>
        <taxon>Microascales</taxon>
        <taxon>Ceratocystidaceae</taxon>
        <taxon>Ceratocystis</taxon>
    </lineage>
</organism>
<name>A0ABR3ZG33_9PEZI</name>
<dbReference type="Proteomes" id="UP001583280">
    <property type="component" value="Unassembled WGS sequence"/>
</dbReference>
<accession>A0ABR3ZG33</accession>
<comment type="caution">
    <text evidence="1">The sequence shown here is derived from an EMBL/GenBank/DDBJ whole genome shotgun (WGS) entry which is preliminary data.</text>
</comment>